<dbReference type="Pfam" id="PF14394">
    <property type="entry name" value="DUF4423"/>
    <property type="match status" value="1"/>
</dbReference>
<dbReference type="InterPro" id="IPR025537">
    <property type="entry name" value="DUF4423"/>
</dbReference>
<organism evidence="2 3">
    <name type="scientific">Candidatus Raymondbacteria bacterium RIFOXYD12_FULL_49_13</name>
    <dbReference type="NCBI Taxonomy" id="1817890"/>
    <lineage>
        <taxon>Bacteria</taxon>
        <taxon>Raymondiibacteriota</taxon>
    </lineage>
</organism>
<feature type="domain" description="DUF4423" evidence="1">
    <location>
        <begin position="146"/>
        <end position="309"/>
    </location>
</feature>
<name>A0A1F7F357_UNCRA</name>
<dbReference type="EMBL" id="MFYX01000136">
    <property type="protein sequence ID" value="OGK00977.1"/>
    <property type="molecule type" value="Genomic_DNA"/>
</dbReference>
<protein>
    <recommendedName>
        <fullName evidence="1">DUF4423 domain-containing protein</fullName>
    </recommendedName>
</protein>
<evidence type="ECO:0000313" key="3">
    <source>
        <dbReference type="Proteomes" id="UP000179243"/>
    </source>
</evidence>
<dbReference type="NCBIfam" id="TIGR02147">
    <property type="entry name" value="Fsuc_second"/>
    <property type="match status" value="1"/>
</dbReference>
<dbReference type="Proteomes" id="UP000179243">
    <property type="component" value="Unassembled WGS sequence"/>
</dbReference>
<proteinExistence type="predicted"/>
<gene>
    <name evidence="2" type="ORF">A2519_17095</name>
</gene>
<dbReference type="AlphaFoldDB" id="A0A1F7F357"/>
<evidence type="ECO:0000313" key="2">
    <source>
        <dbReference type="EMBL" id="OGK00977.1"/>
    </source>
</evidence>
<reference evidence="2 3" key="1">
    <citation type="journal article" date="2016" name="Nat. Commun.">
        <title>Thousands of microbial genomes shed light on interconnected biogeochemical processes in an aquifer system.</title>
        <authorList>
            <person name="Anantharaman K."/>
            <person name="Brown C.T."/>
            <person name="Hug L.A."/>
            <person name="Sharon I."/>
            <person name="Castelle C.J."/>
            <person name="Probst A.J."/>
            <person name="Thomas B.C."/>
            <person name="Singh A."/>
            <person name="Wilkins M.J."/>
            <person name="Karaoz U."/>
            <person name="Brodie E.L."/>
            <person name="Williams K.H."/>
            <person name="Hubbard S.S."/>
            <person name="Banfield J.F."/>
        </authorList>
    </citation>
    <scope>NUCLEOTIDE SEQUENCE [LARGE SCALE GENOMIC DNA]</scope>
</reference>
<comment type="caution">
    <text evidence="2">The sequence shown here is derived from an EMBL/GenBank/DDBJ whole genome shotgun (WGS) entry which is preliminary data.</text>
</comment>
<accession>A0A1F7F357</accession>
<dbReference type="InterPro" id="IPR011873">
    <property type="entry name" value="CHP02147"/>
</dbReference>
<sequence>MHFTYFIVFLYNVLRTLKVYIFSVFILTKSFHLVILTSEMKDIFEYTDFRAYLKDYYLYKKETSSYFSFRYFSKKAGFGSPSVLKFIIDGQRNLSQDGIDKFIEALGLTQKRGAFFRTLVNFNQAKAEKAKNRYFSELIRLTPGERFRHVEKNQYEFYSKWYYSAIRELVTIDYFNESPAWIAGQLHPSISLREAKKAVAMLLKLGFIKRSKSGKLIQADPIITTGNEVASLSIRNFHRQMIGLAAESLNSVSRERREISGLTLGISEKSFKEIKERIAAFEDELLDMISKDMEKTEHVYQLNFQFYPLNSHGAKVQ</sequence>
<evidence type="ECO:0000259" key="1">
    <source>
        <dbReference type="Pfam" id="PF14394"/>
    </source>
</evidence>